<gene>
    <name evidence="15" type="ORF">OKIOD_LOCUS10655</name>
</gene>
<evidence type="ECO:0000256" key="7">
    <source>
        <dbReference type="ARBA" id="ARBA00022833"/>
    </source>
</evidence>
<accession>A0ABN7SVL1</accession>
<dbReference type="Gene3D" id="3.40.390.10">
    <property type="entry name" value="Collagenase (Catalytic Domain)"/>
    <property type="match status" value="1"/>
</dbReference>
<dbReference type="InterPro" id="IPR018097">
    <property type="entry name" value="EGF_Ca-bd_CS"/>
</dbReference>
<feature type="binding site" evidence="11">
    <location>
        <position position="157"/>
    </location>
    <ligand>
        <name>Zn(2+)</name>
        <dbReference type="ChEBI" id="CHEBI:29105"/>
        <note>catalytic</note>
    </ligand>
</feature>
<feature type="domain" description="EGF-like" evidence="13">
    <location>
        <begin position="454"/>
        <end position="492"/>
    </location>
</feature>
<sequence length="840" mass="93284">MKLLFGLLVGSMAQEIFEEIEEEVFEDEMFISKEIAKEFESYGVNTSEWNIIEDESQAINEDGSLVEDDDLMVRALYKSSYKWLPKIEGMKTTEEFRHGIIFVKHTGCSSAVGKSKGWGIAGLGVPAGWQKINLTTGCAQSTGVTQHEVLHALGVLHEQQRPDRDEYIDYFPERTSNPGAWSKVSSERWFDTSDTYDPVSIMQYSSFTFANSDQPIATFKDESHLTRRNKITTTDALQIQKMYCQGLTKPFSDGAPMFPDYELSDTATCSSEDKVGEKRKVFTDRLCDGTQDCPGGEDEDGSLATCNEKYPRTPNGCCGGIFLCRSKCYTCVYNPDSVTSGRETWSCPDGSGIISLWTSWWYHMTPSYYPFPGGSYSYWDKVNGGANICPPMNIKMNRLGTRLSCAKDGPALPDNCASNDCDENATCTSRFEGFSCKCNEGYKGDGKSCAFIPEVDECALGTHTCGPNADCTDVRDGFKCSCKDGYVNNNEEVGRSWPASWADPNGNDCVVKNECCKKLKLGWRICHRTGPEDKTAYYTCEGIENVIRYAYGSWRLYKYSTGGTYYTAYNFAGHAYFCFRTESLYGNYECLDESWKTTTSSTTTTTTTTTSTTTSTITTTQTPAICPISSIPSSLESSTGALTWACTNVKKRTRSCKAKCAGNFIDRNYLIRCMHRGKTNSWRVVKGSAPTCELPDDCLTSKCDASCIPEKHKPEGEHSWQCQGNKCRLVCENGNDAGGYGVICRKKQNIWIKAKGTTLPSCTGDSVSVPTEKCTQDSIPSKFLPTGHKLACGGSVGRKWCIVKCENDSHLTQNKFAVKCNTQWKSQWVKMDKSMSIITC</sequence>
<dbReference type="InterPro" id="IPR000152">
    <property type="entry name" value="EGF-type_Asp/Asn_hydroxyl_site"/>
</dbReference>
<dbReference type="PROSITE" id="PS00010">
    <property type="entry name" value="ASX_HYDROXYL"/>
    <property type="match status" value="1"/>
</dbReference>
<keyword evidence="3 11" id="KW-0479">Metal-binding</keyword>
<evidence type="ECO:0000256" key="6">
    <source>
        <dbReference type="ARBA" id="ARBA00022801"/>
    </source>
</evidence>
<evidence type="ECO:0000259" key="14">
    <source>
        <dbReference type="PROSITE" id="PS51864"/>
    </source>
</evidence>
<evidence type="ECO:0000313" key="15">
    <source>
        <dbReference type="EMBL" id="CAG5105162.1"/>
    </source>
</evidence>
<evidence type="ECO:0000256" key="12">
    <source>
        <dbReference type="RuleBase" id="RU361183"/>
    </source>
</evidence>
<dbReference type="PRINTS" id="PR00480">
    <property type="entry name" value="ASTACIN"/>
</dbReference>
<dbReference type="PROSITE" id="PS51864">
    <property type="entry name" value="ASTACIN"/>
    <property type="match status" value="1"/>
</dbReference>
<proteinExistence type="predicted"/>
<keyword evidence="5" id="KW-0677">Repeat</keyword>
<dbReference type="InterPro" id="IPR024731">
    <property type="entry name" value="NELL2-like_EGF"/>
</dbReference>
<reference evidence="15 16" key="1">
    <citation type="submission" date="2021-04" db="EMBL/GenBank/DDBJ databases">
        <authorList>
            <person name="Bliznina A."/>
        </authorList>
    </citation>
    <scope>NUCLEOTIDE SEQUENCE [LARGE SCALE GENOMIC DNA]</scope>
</reference>
<keyword evidence="2 11" id="KW-0645">Protease</keyword>
<dbReference type="CDD" id="cd00054">
    <property type="entry name" value="EGF_CA"/>
    <property type="match status" value="1"/>
</dbReference>
<dbReference type="InterPro" id="IPR000742">
    <property type="entry name" value="EGF"/>
</dbReference>
<dbReference type="Pfam" id="PF12947">
    <property type="entry name" value="EGF_3"/>
    <property type="match status" value="1"/>
</dbReference>
<keyword evidence="4" id="KW-0732">Signal</keyword>
<keyword evidence="9" id="KW-1015">Disulfide bond</keyword>
<evidence type="ECO:0000256" key="9">
    <source>
        <dbReference type="ARBA" id="ARBA00023157"/>
    </source>
</evidence>
<dbReference type="Gene3D" id="2.10.25.10">
    <property type="entry name" value="Laminin"/>
    <property type="match status" value="2"/>
</dbReference>
<evidence type="ECO:0000259" key="13">
    <source>
        <dbReference type="PROSITE" id="PS50026"/>
    </source>
</evidence>
<evidence type="ECO:0000256" key="3">
    <source>
        <dbReference type="ARBA" id="ARBA00022723"/>
    </source>
</evidence>
<evidence type="ECO:0000256" key="8">
    <source>
        <dbReference type="ARBA" id="ARBA00023049"/>
    </source>
</evidence>
<dbReference type="InterPro" id="IPR001881">
    <property type="entry name" value="EGF-like_Ca-bd_dom"/>
</dbReference>
<feature type="binding site" evidence="11">
    <location>
        <position position="147"/>
    </location>
    <ligand>
        <name>Zn(2+)</name>
        <dbReference type="ChEBI" id="CHEBI:29105"/>
        <note>catalytic</note>
    </ligand>
</feature>
<comment type="caution">
    <text evidence="10">Lacks conserved residue(s) required for the propagation of feature annotation.</text>
</comment>
<keyword evidence="6 11" id="KW-0378">Hydrolase</keyword>
<dbReference type="InterPro" id="IPR049883">
    <property type="entry name" value="NOTCH1_EGF-like"/>
</dbReference>
<comment type="cofactor">
    <cofactor evidence="11 12">
        <name>Zn(2+)</name>
        <dbReference type="ChEBI" id="CHEBI:29105"/>
    </cofactor>
    <text evidence="11 12">Binds 1 zinc ion per subunit.</text>
</comment>
<feature type="domain" description="EGF-like" evidence="13">
    <location>
        <begin position="412"/>
        <end position="450"/>
    </location>
</feature>
<dbReference type="SMART" id="SM00235">
    <property type="entry name" value="ZnMc"/>
    <property type="match status" value="1"/>
</dbReference>
<evidence type="ECO:0000256" key="1">
    <source>
        <dbReference type="ARBA" id="ARBA00022536"/>
    </source>
</evidence>
<dbReference type="Proteomes" id="UP001158576">
    <property type="component" value="Chromosome 1"/>
</dbReference>
<feature type="active site" evidence="11">
    <location>
        <position position="148"/>
    </location>
</feature>
<feature type="binding site" evidence="11">
    <location>
        <position position="151"/>
    </location>
    <ligand>
        <name>Zn(2+)</name>
        <dbReference type="ChEBI" id="CHEBI:29105"/>
        <note>catalytic</note>
    </ligand>
</feature>
<dbReference type="PROSITE" id="PS01187">
    <property type="entry name" value="EGF_CA"/>
    <property type="match status" value="1"/>
</dbReference>
<dbReference type="Pfam" id="PF01400">
    <property type="entry name" value="Astacin"/>
    <property type="match status" value="1"/>
</dbReference>
<evidence type="ECO:0000256" key="2">
    <source>
        <dbReference type="ARBA" id="ARBA00022670"/>
    </source>
</evidence>
<dbReference type="SMART" id="SM00179">
    <property type="entry name" value="EGF_CA"/>
    <property type="match status" value="2"/>
</dbReference>
<protein>
    <recommendedName>
        <fullName evidence="12">Metalloendopeptidase</fullName>
        <ecNumber evidence="12">3.4.24.-</ecNumber>
    </recommendedName>
</protein>
<dbReference type="InterPro" id="IPR001506">
    <property type="entry name" value="Peptidase_M12A"/>
</dbReference>
<evidence type="ECO:0000256" key="5">
    <source>
        <dbReference type="ARBA" id="ARBA00022737"/>
    </source>
</evidence>
<dbReference type="PROSITE" id="PS50026">
    <property type="entry name" value="EGF_3"/>
    <property type="match status" value="2"/>
</dbReference>
<dbReference type="SUPFAM" id="SSF55486">
    <property type="entry name" value="Metalloproteases ('zincins'), catalytic domain"/>
    <property type="match status" value="1"/>
</dbReference>
<evidence type="ECO:0000256" key="4">
    <source>
        <dbReference type="ARBA" id="ARBA00022729"/>
    </source>
</evidence>
<dbReference type="EMBL" id="OU015566">
    <property type="protein sequence ID" value="CAG5105162.1"/>
    <property type="molecule type" value="Genomic_DNA"/>
</dbReference>
<dbReference type="PROSITE" id="PS01186">
    <property type="entry name" value="EGF_2"/>
    <property type="match status" value="1"/>
</dbReference>
<dbReference type="Pfam" id="PF07645">
    <property type="entry name" value="EGF_CA"/>
    <property type="match status" value="1"/>
</dbReference>
<dbReference type="EC" id="3.4.24.-" evidence="12"/>
<dbReference type="PANTHER" id="PTHR10127:SF780">
    <property type="entry name" value="METALLOENDOPEPTIDASE"/>
    <property type="match status" value="1"/>
</dbReference>
<keyword evidence="7 11" id="KW-0862">Zinc</keyword>
<organism evidence="15 16">
    <name type="scientific">Oikopleura dioica</name>
    <name type="common">Tunicate</name>
    <dbReference type="NCBI Taxonomy" id="34765"/>
    <lineage>
        <taxon>Eukaryota</taxon>
        <taxon>Metazoa</taxon>
        <taxon>Chordata</taxon>
        <taxon>Tunicata</taxon>
        <taxon>Appendicularia</taxon>
        <taxon>Copelata</taxon>
        <taxon>Oikopleuridae</taxon>
        <taxon>Oikopleura</taxon>
    </lineage>
</organism>
<name>A0ABN7SVL1_OIKDI</name>
<dbReference type="InterPro" id="IPR006026">
    <property type="entry name" value="Peptidase_Metallo"/>
</dbReference>
<dbReference type="InterPro" id="IPR024079">
    <property type="entry name" value="MetalloPept_cat_dom_sf"/>
</dbReference>
<feature type="domain" description="Peptidase M12A" evidence="14">
    <location>
        <begin position="22"/>
        <end position="245"/>
    </location>
</feature>
<keyword evidence="1 10" id="KW-0245">EGF-like domain</keyword>
<evidence type="ECO:0000313" key="16">
    <source>
        <dbReference type="Proteomes" id="UP001158576"/>
    </source>
</evidence>
<keyword evidence="16" id="KW-1185">Reference proteome</keyword>
<evidence type="ECO:0000256" key="11">
    <source>
        <dbReference type="PROSITE-ProRule" id="PRU01211"/>
    </source>
</evidence>
<keyword evidence="8 11" id="KW-0482">Metalloprotease</keyword>
<dbReference type="SMART" id="SM00181">
    <property type="entry name" value="EGF"/>
    <property type="match status" value="2"/>
</dbReference>
<dbReference type="PANTHER" id="PTHR10127">
    <property type="entry name" value="DISCOIDIN, CUB, EGF, LAMININ , AND ZINC METALLOPROTEASE DOMAIN CONTAINING"/>
    <property type="match status" value="1"/>
</dbReference>
<dbReference type="SUPFAM" id="SSF57196">
    <property type="entry name" value="EGF/Laminin"/>
    <property type="match status" value="2"/>
</dbReference>
<evidence type="ECO:0000256" key="10">
    <source>
        <dbReference type="PROSITE-ProRule" id="PRU00076"/>
    </source>
</evidence>